<feature type="compositionally biased region" description="Polar residues" evidence="1">
    <location>
        <begin position="2052"/>
        <end position="2074"/>
    </location>
</feature>
<feature type="compositionally biased region" description="Acidic residues" evidence="1">
    <location>
        <begin position="2834"/>
        <end position="2843"/>
    </location>
</feature>
<dbReference type="ExpressionAtlas" id="Q9FND5">
    <property type="expression patterns" value="baseline and differential"/>
</dbReference>
<feature type="compositionally biased region" description="Basic and acidic residues" evidence="1">
    <location>
        <begin position="2786"/>
        <end position="2803"/>
    </location>
</feature>
<feature type="compositionally biased region" description="Polar residues" evidence="1">
    <location>
        <begin position="239"/>
        <end position="255"/>
    </location>
</feature>
<feature type="compositionally biased region" description="Basic and acidic residues" evidence="1">
    <location>
        <begin position="1239"/>
        <end position="1258"/>
    </location>
</feature>
<feature type="compositionally biased region" description="Basic and acidic residues" evidence="1">
    <location>
        <begin position="2641"/>
        <end position="2663"/>
    </location>
</feature>
<feature type="region of interest" description="Disordered" evidence="1">
    <location>
        <begin position="1665"/>
        <end position="1915"/>
    </location>
</feature>
<feature type="compositionally biased region" description="Basic and acidic residues" evidence="1">
    <location>
        <begin position="671"/>
        <end position="687"/>
    </location>
</feature>
<name>Q9FND5_ARATH</name>
<feature type="compositionally biased region" description="Basic and acidic residues" evidence="1">
    <location>
        <begin position="1968"/>
        <end position="1984"/>
    </location>
</feature>
<feature type="compositionally biased region" description="Polar residues" evidence="1">
    <location>
        <begin position="1827"/>
        <end position="1846"/>
    </location>
</feature>
<feature type="compositionally biased region" description="Basic and acidic residues" evidence="1">
    <location>
        <begin position="2371"/>
        <end position="2407"/>
    </location>
</feature>
<feature type="region of interest" description="Disordered" evidence="1">
    <location>
        <begin position="2561"/>
        <end position="2581"/>
    </location>
</feature>
<feature type="region of interest" description="Disordered" evidence="1">
    <location>
        <begin position="1196"/>
        <end position="1218"/>
    </location>
</feature>
<dbReference type="PANTHER" id="PTHR35511:SF2">
    <property type="entry name" value="A-KINASE ANCHOR-LIKE PROTEIN"/>
    <property type="match status" value="1"/>
</dbReference>
<feature type="compositionally biased region" description="Polar residues" evidence="1">
    <location>
        <begin position="2356"/>
        <end position="2366"/>
    </location>
</feature>
<sequence length="2910" mass="325355">METGVVTIQEPVSTKTDVGGVPAEVILEKSSMEVQKVNLSTVLDDEITSGADRGNNIITGEADVAEVVNGSGDKETEELKRENGEATKTISVLDDSKIVKDDQESIVVREPQSLNEKKEDEKIILSDVTLENKKEEDTTGKPEEVSVEKPVIEEDQTEAKHSLEQEEDIGNISKVLTDTTPVKVDEYDIEKSLNSVCEEIPIKTDEVREETDSRTVETSVNGTEAEHNATVSVEEISRNGDNTVNETVSEDQTATDGEPLHDVETIKREAEPFYKTVVEDAKIVNTEETTAHESKILKEDNHQEEYAESVEATKNSDAAEQSSREVTVDKEKEEDIIQNIEEVQESPSVMESPTIQGEDIESKASLDHEEEMDKITKDTEEQEHVLVRDVPVPQSETLVTEAKTAETFSVQEAEILKTNINESEAHSAIGGEEDGQETKENTEPSKDLKDDKEQEDSETVKTIISSDEVRSSDVQAEVFGEHTEPCSSEIKDDRHGRDESIEVKAKETGPEIETAVDGESVHEIETTERVLLEAEKEEDKEEIKIDEEPSLNAIEKAETENVKIVIEEPEIVNNEETSVHESESLKENAEPVEAVKNSDGTEQISREVTVDRAKEEDIAPKTEEIQERPSESKASLEPKEEVDHISNETEEHEHVLERDVQQCETIESEAVETKEDTQPSLDLKEDKETEEAETFKTVFSSDEVRSSAVQEEQFGEHTEPCSSEIKDESHGKEESVEVKSQETVQDENTEDKHDVLKVPSTESEKYQGNEPETVLVSNTGSYEKSEKSPSDLVLNVDKEELNDEKINVDQVDGTQIMEEPIGLDSNGAEAEQIDQNITNETEEILVAKPVSLLDVKSVEQMQKPKLESPSEVSEETSKTVDEKIEEKPEEEVTLYQEGQVDGSYGLETKEETVSVPESIELEEQPQEERSVIDPTPLQKPTLESPSEVLEESSKTVDEKIEEKTDSIELGEIAQEERSVTDLTPLQEESSQPNEQEKETKLEKHEPTNEEVKSDEVIEVLSASPSKELEGETVVEAENIENIKENEEEQAAEKIQKSLETVQTVESPSSLLFSSEEQDHVTVAEEIVDEKAKEEVPMLQIKNEDDATKIHETRVEQARDIGPSLTEICSINQNQPEEQVKEACSKEEQEKEISTNSENIVNETYALHSVEAAEEETATNGESLDDVETTKSVLLEVRKEEEEAEMKTDAEPRLDAIEKEELETVKTVVQDAKIVNNEETTAHESESLKGDNHQEKNAEPVEATQNLDDAEQISREVTVDTEREADITEKIEKVQEGPTVIETPTIQGEDIESETSLELKEEVDQSSKDTEEHEHVLERDIPQCETLKAEAVDTSTVEEAAILKTLETNISEPEAMHSETSLDLKVDKEQKEAETVKTVIFSNEVGTSDAQAEEFGEHTEPCSSEIKDESQGSEESVEVKSKETVQGESSEEKDVNMLDVQSGESEKYQENEPDISLVSKTENGDKFEEIPSVVEGAGLDETTHNQTLLDVESVVKQSLDTPSEEETSKTIDEKIEDKPKEEVTLHQEGREEGSYGLDTKDEAVSVLESRELGEQPQQEELCLANEQENETKLQEEQVDKHEPTKEEVSNDQQSPVEEISNEVIQVSSASLSEGPEYETVVEAEKIGEEQVADKIQKSFETGEIVEAHSSLPSSSEEKEHETVSEKTDDEKVKDAEPIGDMRERGLDIAETTHLSLPSVDQKEDVDEIHIPSVALPLDEQEKVTSTEKGETKSSEAEDDKPDEHVDSSTSPMLSEKNDNETQTSKTSEDVCMQQEESGTLEVPKPEESKEDKSQEISETIEEIEATSDQTLPIETSHTDNTLSSELVSEQDDQSPKKVEEIHEEEPKEAHDVEATSERNLPVETSDADNTLSSQLVSETKEEHKLQAGEILPTEIIPRESSDEALVSMLASREDDKVALQEDNCADDVRETNDIQEERSISVETEESVGETKPKEHEDEIRDAHVETPTAPIILEENDSETLIAEAKKGNEEINETERTVALDHEEEFVNHEAPKLEETKDEKSQEIPETAKATETTIDQTLPIGTSQADQTPSLVSDKDDQTPKQVEEILEEETKETHKVQAEDIFSTETVPKESFIEAPVSMLASGEDEPVTPQEGDYAANTQEERHVSAETEEKVGETKPKESQAEGAEKSDDQVEDESTKKTDVEVAGLENDYPTEEAEHGDETYSTLPVVGILTQLQTTLETERAINDSASSEVSMIKEPADQEEKKGDDVVESNEKDFVSDILEAKRLHGDKSGEAEKIKEESGLAGKSLPIEEINLQEEHKEEVKVQEETREIAQVLPREEILISSSPLSAEEQEHVISDEKQEEREPQQDFNGSTSEKISLQVEHLKDFETSKKEQKDETHETVKEEDQIVDIKDKKKDDEEQEIVSSEVKKDNKDARELEVGNDFVSRDGEKEEVPHNALENEEEMNEVVASEKQISDPVGVIKKASEAEHEDPVDDIKSNDDRDFPTEQAPKDQSDEVSADETVPKEAIGEELKVPSSKVLDDIQENSNTEAVTNFADRDLPVQNLSELIQSHQSPNQVEETSFEFNKAQEDKKEETVDALITNVQVQDQPKEDFEAAAIEKEISEQEHKLNDLTDVQEDIGTYVKVQVPDDEIKGDGHDSVAAQKEETSSIEEKREVEHVKAEMEDAIKHEVSVEEKNNTSENIDHEAAKEIEQEEGKQTNIVKEEIREEEKEINQESFNNVKETDDAIDKTQPEIRDIESLSSVSKTQDKPEPEYEVPNQQKREITNEVPSLENSKIEEELQKKDEESENTKDLFSVVKETEPTLKEPARKSLSDHIQKEPKTEEDENDDEDHEHKDDKTSPDSIVMVEAKDTVSIVKTHKKSHGILSGVGSKVKHSISKVKKVLTGKSSHTTKPSSPT</sequence>
<feature type="compositionally biased region" description="Polar residues" evidence="1">
    <location>
        <begin position="312"/>
        <end position="321"/>
    </location>
</feature>
<feature type="compositionally biased region" description="Basic and acidic residues" evidence="1">
    <location>
        <begin position="479"/>
        <end position="499"/>
    </location>
</feature>
<feature type="compositionally biased region" description="Basic and acidic residues" evidence="1">
    <location>
        <begin position="1271"/>
        <end position="1294"/>
    </location>
</feature>
<feature type="compositionally biased region" description="Basic and acidic residues" evidence="1">
    <location>
        <begin position="2144"/>
        <end position="2187"/>
    </location>
</feature>
<feature type="compositionally biased region" description="Basic and acidic residues" evidence="1">
    <location>
        <begin position="2076"/>
        <end position="2087"/>
    </location>
</feature>
<evidence type="ECO:0000313" key="2">
    <source>
        <dbReference type="EMBL" id="BAB11602.1"/>
    </source>
</evidence>
<feature type="region of interest" description="Disordered" evidence="1">
    <location>
        <begin position="285"/>
        <end position="392"/>
    </location>
</feature>
<reference key="2">
    <citation type="journal article" date="2000" name="Nature">
        <title>Sequence and analysis of chromosome 5 of the plant Arabidopsis thaliana.</title>
        <authorList>
            <consortium name="Kazusa DNA Research Institute"/>
            <consortium name="Cold Spring Harbor and Washington University in St Louis Sequencing Consortium"/>
            <consortium name="European Union Arabidopsis Genome Sequencing Consortium"/>
            <person name="Tabata S."/>
            <person name="Kaneko T."/>
            <person name="Nakamura Y."/>
            <person name="Kotani H."/>
            <person name="Kato T."/>
            <person name="Asamizu E."/>
            <person name="Miyajima N."/>
            <person name="Sasamoto S."/>
            <person name="Kimura T."/>
            <person name="Hosouchi T."/>
            <person name="Kawashima K."/>
            <person name="Kohara M."/>
            <person name="Matsumoto M."/>
            <person name="Matsuno A."/>
            <person name="Muraki A."/>
            <person name="Nakayama S."/>
            <person name="Nakazaki N."/>
            <person name="Naruo K."/>
            <person name="Okumura S."/>
            <person name="Shinpo S."/>
            <person name="Takeuchi C."/>
            <person name="Wada T."/>
            <person name="Watanabe A."/>
            <person name="Yamada M."/>
            <person name="Yasuda M."/>
            <person name="Sato S."/>
            <person name="de la Bastide M."/>
            <person name="Huang E."/>
            <person name="Spiegel L."/>
            <person name="Gnoj L."/>
            <person name="O'Shaughnessy A."/>
            <person name="Preston R."/>
            <person name="Habermann K."/>
            <person name="Murray J."/>
            <person name="Johnson D."/>
            <person name="Rohlfing T."/>
            <person name="Nelson J."/>
            <person name="Stoneking T."/>
            <person name="Pepin K."/>
            <person name="Spieth J."/>
            <person name="Sekhon M."/>
            <person name="Armstrong J."/>
            <person name="Becker M."/>
            <person name="Belter E."/>
            <person name="Cordum H."/>
            <person name="Cordes M."/>
            <person name="Courtney L."/>
            <person name="Courtney W."/>
            <person name="Dante M."/>
            <person name="Du H."/>
            <person name="Edwards J."/>
            <person name="Fryman J."/>
            <person name="Haakensen B."/>
            <person name="Lamar E."/>
            <person name="Latreille P."/>
            <person name="Leonard S."/>
            <person name="Meyer R."/>
            <person name="Mulvaney E."/>
            <person name="Ozersky P."/>
            <person name="Riley A."/>
            <person name="Strowmatt C."/>
            <person name="Wagner-McPherson C."/>
            <person name="Wollam A."/>
            <person name="Yoakum M."/>
            <person name="Bell M."/>
            <person name="Dedhia N."/>
            <person name="Parnell L."/>
            <person name="Shah R."/>
            <person name="Rodriguez M."/>
            <person name="See L.H."/>
            <person name="Vil D."/>
            <person name="Baker J."/>
            <person name="Kirchoff K."/>
            <person name="Toth K."/>
            <person name="King L."/>
            <person name="Bahret A."/>
            <person name="Miller B."/>
            <person name="Marra M."/>
            <person name="Martienssen R."/>
            <person name="McCombie W.R."/>
            <person name="Wilson R.K."/>
            <person name="Murphy G."/>
            <person name="Bancroft I."/>
            <person name="Volckaert G."/>
            <person name="Wambutt R."/>
            <person name="Dusterhoft A."/>
            <person name="Stiekema W."/>
            <person name="Pohl T."/>
            <person name="Entian K.D."/>
            <person name="Terryn N."/>
            <person name="Hartley N."/>
            <person name="Bent E."/>
            <person name="Johnson S."/>
            <person name="Langham S.A."/>
            <person name="McCullagh B."/>
            <person name="Robben J."/>
            <person name="Grymonprez B."/>
            <person name="Zimmermann W."/>
            <person name="Ramsperger U."/>
            <person name="Wedler H."/>
            <person name="Balke K."/>
            <person name="Wedler E."/>
            <person name="Peters S."/>
            <person name="van Staveren M."/>
            <person name="Dirkse W."/>
            <person name="Mooijman P."/>
            <person name="Lankhorst R.K."/>
            <person name="Weitzenegger T."/>
            <person name="Bothe G."/>
            <person name="Rose M."/>
            <person name="Hauf J."/>
            <person name="Berneiser S."/>
            <person name="Hempel S."/>
            <person name="Feldpausch M."/>
            <person name="Lamberth S."/>
            <person name="Villarroel R."/>
            <person name="Gielen J."/>
            <person name="Ardiles W."/>
            <person name="Bents O."/>
            <person name="Lemcke K."/>
            <person name="Kolesov G."/>
            <person name="Mayer K."/>
            <person name="Rudd S."/>
            <person name="Schoof H."/>
            <person name="Schueller C."/>
            <person name="Zaccaria P."/>
            <person name="Mewes H.W."/>
            <person name="Bevan M."/>
            <person name="Fransz P."/>
        </authorList>
    </citation>
    <scope>NUCLEOTIDE SEQUENCE [LARGE SCALE GENOMIC DNA]</scope>
    <source>
        <strain>cv. Columbia</strain>
    </source>
</reference>
<organism evidence="2">
    <name type="scientific">Arabidopsis thaliana</name>
    <name type="common">Mouse-ear cress</name>
    <dbReference type="NCBI Taxonomy" id="3702"/>
    <lineage>
        <taxon>Eukaryota</taxon>
        <taxon>Viridiplantae</taxon>
        <taxon>Streptophyta</taxon>
        <taxon>Embryophyta</taxon>
        <taxon>Tracheophyta</taxon>
        <taxon>Spermatophyta</taxon>
        <taxon>Magnoliopsida</taxon>
        <taxon>eudicotyledons</taxon>
        <taxon>Gunneridae</taxon>
        <taxon>Pentapetalae</taxon>
        <taxon>rosids</taxon>
        <taxon>malvids</taxon>
        <taxon>Brassicales</taxon>
        <taxon>Brassicaceae</taxon>
        <taxon>Camelineae</taxon>
        <taxon>Arabidopsis</taxon>
    </lineage>
</organism>
<feature type="compositionally biased region" description="Basic and acidic residues" evidence="1">
    <location>
        <begin position="2682"/>
        <end position="2725"/>
    </location>
</feature>
<feature type="compositionally biased region" description="Basic and acidic residues" evidence="1">
    <location>
        <begin position="2416"/>
        <end position="2444"/>
    </location>
</feature>
<feature type="compositionally biased region" description="Polar residues" evidence="1">
    <location>
        <begin position="1886"/>
        <end position="1896"/>
    </location>
</feature>
<feature type="compositionally biased region" description="Basic and acidic residues" evidence="1">
    <location>
        <begin position="875"/>
        <end position="886"/>
    </location>
</feature>
<protein>
    <submittedName>
        <fullName evidence="2">Similarity to heat shock protein</fullName>
    </submittedName>
</protein>
<feature type="compositionally biased region" description="Basic and acidic residues" evidence="1">
    <location>
        <begin position="1588"/>
        <end position="1607"/>
    </location>
</feature>
<feature type="compositionally biased region" description="Basic and acidic residues" evidence="1">
    <location>
        <begin position="1945"/>
        <end position="1959"/>
    </location>
</feature>
<feature type="compositionally biased region" description="Polar residues" evidence="1">
    <location>
        <begin position="1399"/>
        <end position="1409"/>
    </location>
</feature>
<feature type="compositionally biased region" description="Basic and acidic residues" evidence="1">
    <location>
        <begin position="1316"/>
        <end position="1341"/>
    </location>
</feature>
<feature type="region of interest" description="Disordered" evidence="1">
    <location>
        <begin position="2682"/>
        <end position="2910"/>
    </location>
</feature>
<feature type="region of interest" description="Disordered" evidence="1">
    <location>
        <begin position="1129"/>
        <end position="1159"/>
    </location>
</feature>
<feature type="compositionally biased region" description="Basic and acidic residues" evidence="1">
    <location>
        <begin position="1414"/>
        <end position="1429"/>
    </location>
</feature>
<feature type="region of interest" description="Disordered" evidence="1">
    <location>
        <begin position="1396"/>
        <end position="1485"/>
    </location>
</feature>
<reference evidence="2" key="1">
    <citation type="journal article" date="1997" name="DNA Res.">
        <title>Structural analysis of Arabidopsis thaliana chromosome 5. II. Sequence features of the regions of 1,044,062 bp covered by thirteen physically assigned P1 clones.</title>
        <authorList>
            <person name="Kotani H."/>
            <person name="Nakamura Y."/>
            <person name="Sato S."/>
            <person name="Kaneko T."/>
            <person name="Asamizu E."/>
            <person name="Miyajima N."/>
            <person name="Tabata S."/>
        </authorList>
    </citation>
    <scope>NUCLEOTIDE SEQUENCE [LARGE SCALE GENOMIC DNA]</scope>
</reference>
<feature type="region of interest" description="Disordered" evidence="1">
    <location>
        <begin position="860"/>
        <end position="1014"/>
    </location>
</feature>
<feature type="region of interest" description="Disordered" evidence="1">
    <location>
        <begin position="573"/>
        <end position="793"/>
    </location>
</feature>
<feature type="region of interest" description="Disordered" evidence="1">
    <location>
        <begin position="1510"/>
        <end position="1616"/>
    </location>
</feature>
<feature type="region of interest" description="Disordered" evidence="1">
    <location>
        <begin position="1232"/>
        <end position="1341"/>
    </location>
</feature>
<feature type="compositionally biased region" description="Basic and acidic residues" evidence="1">
    <location>
        <begin position="2004"/>
        <end position="2045"/>
    </location>
</feature>
<feature type="compositionally biased region" description="Basic and acidic residues" evidence="1">
    <location>
        <begin position="1852"/>
        <end position="1875"/>
    </location>
</feature>
<feature type="compositionally biased region" description="Basic and acidic residues" evidence="1">
    <location>
        <begin position="994"/>
        <end position="1014"/>
    </location>
</feature>
<proteinExistence type="predicted"/>
<feature type="compositionally biased region" description="Basic and acidic residues" evidence="1">
    <location>
        <begin position="1525"/>
        <end position="1572"/>
    </location>
</feature>
<feature type="compositionally biased region" description="Polar residues" evidence="1">
    <location>
        <begin position="345"/>
        <end position="355"/>
    </location>
</feature>
<feature type="region of interest" description="Disordered" evidence="1">
    <location>
        <begin position="418"/>
        <end position="499"/>
    </location>
</feature>
<feature type="compositionally biased region" description="Basic and acidic residues" evidence="1">
    <location>
        <begin position="714"/>
        <end position="740"/>
    </location>
</feature>
<dbReference type="PhylomeDB" id="Q9FND5"/>
<feature type="compositionally biased region" description="Basic and acidic residues" evidence="1">
    <location>
        <begin position="2512"/>
        <end position="2523"/>
    </location>
</feature>
<dbReference type="PANTHER" id="PTHR35511">
    <property type="entry name" value="A-KINASE ANCHOR-LIKE PROTEIN"/>
    <property type="match status" value="1"/>
</dbReference>
<feature type="compositionally biased region" description="Basic and acidic residues" evidence="1">
    <location>
        <begin position="2484"/>
        <end position="2504"/>
    </location>
</feature>
<feature type="compositionally biased region" description="Basic and acidic residues" evidence="1">
    <location>
        <begin position="2733"/>
        <end position="2750"/>
    </location>
</feature>
<feature type="compositionally biased region" description="Basic and acidic residues" evidence="1">
    <location>
        <begin position="289"/>
        <end position="305"/>
    </location>
</feature>
<feature type="compositionally biased region" description="Basic and acidic residues" evidence="1">
    <location>
        <begin position="2810"/>
        <end position="2833"/>
    </location>
</feature>
<feature type="region of interest" description="Disordered" evidence="1">
    <location>
        <begin position="131"/>
        <end position="164"/>
    </location>
</feature>
<feature type="compositionally biased region" description="Low complexity" evidence="1">
    <location>
        <begin position="2897"/>
        <end position="2910"/>
    </location>
</feature>
<dbReference type="EMBL" id="AB017062">
    <property type="protein sequence ID" value="BAB11602.1"/>
    <property type="status" value="JOINED"/>
    <property type="molecule type" value="Genomic_DNA"/>
</dbReference>
<feature type="region of interest" description="Disordered" evidence="1">
    <location>
        <begin position="206"/>
        <end position="260"/>
    </location>
</feature>
<evidence type="ECO:0000256" key="1">
    <source>
        <dbReference type="SAM" id="MobiDB-lite"/>
    </source>
</evidence>
<feature type="compositionally biased region" description="Basic and acidic residues" evidence="1">
    <location>
        <begin position="2339"/>
        <end position="2355"/>
    </location>
</feature>
<accession>Q9FND5</accession>
<feature type="compositionally biased region" description="Basic and acidic residues" evidence="1">
    <location>
        <begin position="1137"/>
        <end position="1152"/>
    </location>
</feature>
<feature type="region of interest" description="Disordered" evidence="1">
    <location>
        <begin position="1940"/>
        <end position="2209"/>
    </location>
</feature>
<feature type="region of interest" description="Disordered" evidence="1">
    <location>
        <begin position="2640"/>
        <end position="2663"/>
    </location>
</feature>
<feature type="compositionally biased region" description="Basic and acidic residues" evidence="1">
    <location>
        <begin position="750"/>
        <end position="767"/>
    </location>
</feature>
<feature type="compositionally biased region" description="Basic and acidic residues" evidence="1">
    <location>
        <begin position="2243"/>
        <end position="2258"/>
    </location>
</feature>
<feature type="compositionally biased region" description="Basic and acidic residues" evidence="1">
    <location>
        <begin position="604"/>
        <end position="661"/>
    </location>
</feature>
<feature type="region of interest" description="Disordered" evidence="1">
    <location>
        <begin position="2323"/>
        <end position="2532"/>
    </location>
</feature>
<feature type="compositionally biased region" description="Basic and acidic residues" evidence="1">
    <location>
        <begin position="577"/>
        <end position="589"/>
    </location>
</feature>
<feature type="compositionally biased region" description="Basic and acidic residues" evidence="1">
    <location>
        <begin position="360"/>
        <end position="387"/>
    </location>
</feature>
<feature type="region of interest" description="Disordered" evidence="1">
    <location>
        <begin position="2228"/>
        <end position="2258"/>
    </location>
</feature>
<feature type="compositionally biased region" description="Polar residues" evidence="1">
    <location>
        <begin position="2561"/>
        <end position="2574"/>
    </location>
</feature>
<feature type="compositionally biased region" description="Basic and acidic residues" evidence="1">
    <location>
        <begin position="1738"/>
        <end position="1765"/>
    </location>
</feature>
<feature type="compositionally biased region" description="Polar residues" evidence="1">
    <location>
        <begin position="980"/>
        <end position="993"/>
    </location>
</feature>
<feature type="compositionally biased region" description="Basic and acidic residues" evidence="1">
    <location>
        <begin position="206"/>
        <end position="215"/>
    </location>
</feature>
<feature type="compositionally biased region" description="Basic residues" evidence="1">
    <location>
        <begin position="2884"/>
        <end position="2896"/>
    </location>
</feature>
<feature type="compositionally biased region" description="Basic and acidic residues" evidence="1">
    <location>
        <begin position="1802"/>
        <end position="1814"/>
    </location>
</feature>
<dbReference type="EMBL" id="AB006702">
    <property type="protein sequence ID" value="BAB11602.1"/>
    <property type="molecule type" value="Genomic_DNA"/>
</dbReference>
<feature type="compositionally biased region" description="Basic and acidic residues" evidence="1">
    <location>
        <begin position="1674"/>
        <end position="1706"/>
    </location>
</feature>
<feature type="compositionally biased region" description="Basic and acidic residues" evidence="1">
    <location>
        <begin position="436"/>
        <end position="452"/>
    </location>
</feature>
<feature type="compositionally biased region" description="Basic and acidic residues" evidence="1">
    <location>
        <begin position="322"/>
        <end position="335"/>
    </location>
</feature>
<feature type="compositionally biased region" description="Basic and acidic residues" evidence="1">
    <location>
        <begin position="1436"/>
        <end position="1455"/>
    </location>
</feature>
<keyword evidence="2" id="KW-0346">Stress response</keyword>
<feature type="compositionally biased region" description="Basic and acidic residues" evidence="1">
    <location>
        <begin position="951"/>
        <end position="966"/>
    </location>
</feature>